<dbReference type="eggNOG" id="COG0671">
    <property type="taxonomic scope" value="Bacteria"/>
</dbReference>
<evidence type="ECO:0000256" key="1">
    <source>
        <dbReference type="SAM" id="SignalP"/>
    </source>
</evidence>
<dbReference type="EMBL" id="ABTR02000001">
    <property type="protein sequence ID" value="EFC90798.1"/>
    <property type="molecule type" value="Genomic_DNA"/>
</dbReference>
<accession>D2Z5Q1</accession>
<protein>
    <recommendedName>
        <fullName evidence="4">Lipoprotein</fullName>
    </recommendedName>
</protein>
<feature type="signal peptide" evidence="1">
    <location>
        <begin position="1"/>
        <end position="24"/>
    </location>
</feature>
<evidence type="ECO:0000313" key="2">
    <source>
        <dbReference type="EMBL" id="EFC90798.1"/>
    </source>
</evidence>
<dbReference type="RefSeq" id="WP_005659783.1">
    <property type="nucleotide sequence ID" value="NZ_ABTR02000001.1"/>
</dbReference>
<keyword evidence="1" id="KW-0732">Signal</keyword>
<dbReference type="AlphaFoldDB" id="D2Z5Q1"/>
<name>D2Z5Q1_9BACT</name>
<comment type="caution">
    <text evidence="2">The sequence shown here is derived from an EMBL/GenBank/DDBJ whole genome shotgun (WGS) entry which is preliminary data.</text>
</comment>
<dbReference type="Proteomes" id="UP000006427">
    <property type="component" value="Unassembled WGS sequence"/>
</dbReference>
<proteinExistence type="predicted"/>
<dbReference type="Pfam" id="PF06082">
    <property type="entry name" value="YjbH"/>
    <property type="match status" value="3"/>
</dbReference>
<evidence type="ECO:0008006" key="4">
    <source>
        <dbReference type="Google" id="ProtNLM"/>
    </source>
</evidence>
<sequence length="719" mass="82204">MKRAFLSLALAFLSLSLFVCPVFAVSPSNSGFTGLWEYPTAEMAGDGKGWVGWSEFAPYRSYYVTLGYLPWLEYNLRLTRFATGPLISEGYGRYKDKAVDLKCLLFSQADWLPNIAVGTMDMTGTEIRKAYYAVGTYTFDKWAFSLGYATDSYEGFFGGVSWQALDWLEFKAEYSPLDYTKDYVSGKYLHPDPAESDFNYGAVLKSPWGINATVSYQRGEELCYGFYYSFDLSKPIFGKERDKPIVEDPDRDVPSWKEVDLQAMAERLQEILGTKGSGLRDVAVFVGDKRVLVAYENIGFSSQAEALARVMVISSWNLPWDIETFSAVPRVRGRATSRVDVSGSQLGLLRMGKLNRYDGNAADFYWVSRSLWGTKESETWNIMVGPGKSRRNGAAEVKVALAYEPRLDRTLDEDYMDRWSLDYIGRLRSSSGWEVYLQIRQPLENSIDIWWEPSANDETRIWKGVLSYLHPMGNGVFGLAEVGWLDESWFGANVWARWYMGDFWAGGRFSMFKERDPYSFASMADYKVNLYGGIDPANGENDWANAMWLEGGYHDGVYDLDLKGMYGKFIDDDKGYRIDVTRHWDDRSVGFYYTNTDVKAPDKSYTNIGMMLDLPADMWFGDWMGEDTSTVWHQEFTLLSSWSFYSGRIPGAWKTPEQLLGQLRPELLRRNLYLALDDYGRSLRGRSSYHDEVLRSHSLYDYITGEYRVKEDGALLGVQ</sequence>
<reference evidence="2 3" key="1">
    <citation type="journal article" date="2010" name="Stand. Genomic Sci.">
        <title>Permanent draft genome sequence of Dethiosulfovibrio peptidovorans type strain (SEBR 4207).</title>
        <authorList>
            <person name="Labutti K."/>
            <person name="Mayilraj S."/>
            <person name="Clum A."/>
            <person name="Lucas S."/>
            <person name="Glavina Del Rio T."/>
            <person name="Nolan M."/>
            <person name="Tice H."/>
            <person name="Cheng J.F."/>
            <person name="Pitluck S."/>
            <person name="Liolios K."/>
            <person name="Ivanova N."/>
            <person name="Mavromatis K."/>
            <person name="Mikhailova N."/>
            <person name="Pati A."/>
            <person name="Goodwin L."/>
            <person name="Chen A."/>
            <person name="Palaniappan K."/>
            <person name="Land M."/>
            <person name="Hauser L."/>
            <person name="Chang Y.J."/>
            <person name="Jeffries C.D."/>
            <person name="Rohde M."/>
            <person name="Spring S."/>
            <person name="Goker M."/>
            <person name="Woyke T."/>
            <person name="Bristow J."/>
            <person name="Eisen J.A."/>
            <person name="Markowitz V."/>
            <person name="Hugenholtz P."/>
            <person name="Kyrpides N.C."/>
            <person name="Klenk H.P."/>
            <person name="Lapidus A."/>
        </authorList>
    </citation>
    <scope>NUCLEOTIDE SEQUENCE [LARGE SCALE GENOMIC DNA]</scope>
    <source>
        <strain evidence="2 3">DSM 11002</strain>
    </source>
</reference>
<dbReference type="InterPro" id="IPR010344">
    <property type="entry name" value="YbjH"/>
</dbReference>
<dbReference type="PaxDb" id="469381-Dpep_0772"/>
<gene>
    <name evidence="2" type="ORF">Dpep_0772</name>
</gene>
<feature type="chain" id="PRO_5003039808" description="Lipoprotein" evidence="1">
    <location>
        <begin position="25"/>
        <end position="719"/>
    </location>
</feature>
<organism evidence="2 3">
    <name type="scientific">Dethiosulfovibrio peptidovorans DSM 11002</name>
    <dbReference type="NCBI Taxonomy" id="469381"/>
    <lineage>
        <taxon>Bacteria</taxon>
        <taxon>Thermotogati</taxon>
        <taxon>Synergistota</taxon>
        <taxon>Synergistia</taxon>
        <taxon>Synergistales</taxon>
        <taxon>Dethiosulfovibrionaceae</taxon>
        <taxon>Dethiosulfovibrio</taxon>
    </lineage>
</organism>
<dbReference type="STRING" id="469381.Dpep_0772"/>
<evidence type="ECO:0000313" key="3">
    <source>
        <dbReference type="Proteomes" id="UP000006427"/>
    </source>
</evidence>
<keyword evidence="3" id="KW-1185">Reference proteome</keyword>